<reference evidence="3" key="3">
    <citation type="journal article" date="2005" name="Nature">
        <title>The map-based sequence of the rice genome.</title>
        <authorList>
            <consortium name="International rice genome sequencing project (IRGSP)"/>
            <person name="Matsumoto T."/>
            <person name="Wu J."/>
            <person name="Kanamori H."/>
            <person name="Katayose Y."/>
            <person name="Fujisawa M."/>
            <person name="Namiki N."/>
            <person name="Mizuno H."/>
            <person name="Yamamoto K."/>
            <person name="Antonio B.A."/>
            <person name="Baba T."/>
            <person name="Sakata K."/>
            <person name="Nagamura Y."/>
            <person name="Aoki H."/>
            <person name="Arikawa K."/>
            <person name="Arita K."/>
            <person name="Bito T."/>
            <person name="Chiden Y."/>
            <person name="Fujitsuka N."/>
            <person name="Fukunaka R."/>
            <person name="Hamada M."/>
            <person name="Harada C."/>
            <person name="Hayashi A."/>
            <person name="Hijishita S."/>
            <person name="Honda M."/>
            <person name="Hosokawa S."/>
            <person name="Ichikawa Y."/>
            <person name="Idonuma A."/>
            <person name="Iijima M."/>
            <person name="Ikeda M."/>
            <person name="Ikeno M."/>
            <person name="Ito K."/>
            <person name="Ito S."/>
            <person name="Ito T."/>
            <person name="Ito Y."/>
            <person name="Ito Y."/>
            <person name="Iwabuchi A."/>
            <person name="Kamiya K."/>
            <person name="Karasawa W."/>
            <person name="Kurita K."/>
            <person name="Katagiri S."/>
            <person name="Kikuta A."/>
            <person name="Kobayashi H."/>
            <person name="Kobayashi N."/>
            <person name="Machita K."/>
            <person name="Maehara T."/>
            <person name="Masukawa M."/>
            <person name="Mizubayashi T."/>
            <person name="Mukai Y."/>
            <person name="Nagasaki H."/>
            <person name="Nagata Y."/>
            <person name="Naito S."/>
            <person name="Nakashima M."/>
            <person name="Nakama Y."/>
            <person name="Nakamichi Y."/>
            <person name="Nakamura M."/>
            <person name="Meguro A."/>
            <person name="Negishi M."/>
            <person name="Ohta I."/>
            <person name="Ohta T."/>
            <person name="Okamoto M."/>
            <person name="Ono N."/>
            <person name="Saji S."/>
            <person name="Sakaguchi M."/>
            <person name="Sakai K."/>
            <person name="Shibata M."/>
            <person name="Shimokawa T."/>
            <person name="Song J."/>
            <person name="Takazaki Y."/>
            <person name="Terasawa K."/>
            <person name="Tsugane M."/>
            <person name="Tsuji K."/>
            <person name="Ueda S."/>
            <person name="Waki K."/>
            <person name="Yamagata H."/>
            <person name="Yamamoto M."/>
            <person name="Yamamoto S."/>
            <person name="Yamane H."/>
            <person name="Yoshiki S."/>
            <person name="Yoshihara R."/>
            <person name="Yukawa K."/>
            <person name="Zhong H."/>
            <person name="Yano M."/>
            <person name="Yuan Q."/>
            <person name="Ouyang S."/>
            <person name="Liu J."/>
            <person name="Jones K.M."/>
            <person name="Gansberger K."/>
            <person name="Moffat K."/>
            <person name="Hill J."/>
            <person name="Bera J."/>
            <person name="Fadrosh D."/>
            <person name="Jin S."/>
            <person name="Johri S."/>
            <person name="Kim M."/>
            <person name="Overton L."/>
            <person name="Reardon M."/>
            <person name="Tsitrin T."/>
            <person name="Vuong H."/>
            <person name="Weaver B."/>
            <person name="Ciecko A."/>
            <person name="Tallon L."/>
            <person name="Jackson J."/>
            <person name="Pai G."/>
            <person name="Aken S.V."/>
            <person name="Utterback T."/>
            <person name="Reidmuller S."/>
            <person name="Feldblyum T."/>
            <person name="Hsiao J."/>
            <person name="Zismann V."/>
            <person name="Iobst S."/>
            <person name="de Vazeille A.R."/>
            <person name="Buell C.R."/>
            <person name="Ying K."/>
            <person name="Li Y."/>
            <person name="Lu T."/>
            <person name="Huang Y."/>
            <person name="Zhao Q."/>
            <person name="Feng Q."/>
            <person name="Zhang L."/>
            <person name="Zhu J."/>
            <person name="Weng Q."/>
            <person name="Mu J."/>
            <person name="Lu Y."/>
            <person name="Fan D."/>
            <person name="Liu Y."/>
            <person name="Guan J."/>
            <person name="Zhang Y."/>
            <person name="Yu S."/>
            <person name="Liu X."/>
            <person name="Zhang Y."/>
            <person name="Hong G."/>
            <person name="Han B."/>
            <person name="Choisne N."/>
            <person name="Demange N."/>
            <person name="Orjeda G."/>
            <person name="Samain S."/>
            <person name="Cattolico L."/>
            <person name="Pelletier E."/>
            <person name="Couloux A."/>
            <person name="Segurens B."/>
            <person name="Wincker P."/>
            <person name="D'Hont A."/>
            <person name="Scarpelli C."/>
            <person name="Weissenbach J."/>
            <person name="Salanoubat M."/>
            <person name="Quetier F."/>
            <person name="Yu Y."/>
            <person name="Kim H.R."/>
            <person name="Rambo T."/>
            <person name="Currie J."/>
            <person name="Collura K."/>
            <person name="Luo M."/>
            <person name="Yang T."/>
            <person name="Ammiraju J.S.S."/>
            <person name="Engler F."/>
            <person name="Soderlund C."/>
            <person name="Wing R.A."/>
            <person name="Palmer L.E."/>
            <person name="de la Bastide M."/>
            <person name="Spiegel L."/>
            <person name="Nascimento L."/>
            <person name="Zutavern T."/>
            <person name="O'Shaughnessy A."/>
            <person name="Dike S."/>
            <person name="Dedhia N."/>
            <person name="Preston R."/>
            <person name="Balija V."/>
            <person name="McCombie W.R."/>
            <person name="Chow T."/>
            <person name="Chen H."/>
            <person name="Chung M."/>
            <person name="Chen C."/>
            <person name="Shaw J."/>
            <person name="Wu H."/>
            <person name="Hsiao K."/>
            <person name="Chao Y."/>
            <person name="Chu M."/>
            <person name="Cheng C."/>
            <person name="Hour A."/>
            <person name="Lee P."/>
            <person name="Lin S."/>
            <person name="Lin Y."/>
            <person name="Liou J."/>
            <person name="Liu S."/>
            <person name="Hsing Y."/>
            <person name="Raghuvanshi S."/>
            <person name="Mohanty A."/>
            <person name="Bharti A.K."/>
            <person name="Gaur A."/>
            <person name="Gupta V."/>
            <person name="Kumar D."/>
            <person name="Ravi V."/>
            <person name="Vij S."/>
            <person name="Kapur A."/>
            <person name="Khurana P."/>
            <person name="Khurana P."/>
            <person name="Khurana J.P."/>
            <person name="Tyagi A.K."/>
            <person name="Gaikwad K."/>
            <person name="Singh A."/>
            <person name="Dalal V."/>
            <person name="Srivastava S."/>
            <person name="Dixit A."/>
            <person name="Pal A.K."/>
            <person name="Ghazi I.A."/>
            <person name="Yadav M."/>
            <person name="Pandit A."/>
            <person name="Bhargava A."/>
            <person name="Sureshbabu K."/>
            <person name="Batra K."/>
            <person name="Sharma T.R."/>
            <person name="Mohapatra T."/>
            <person name="Singh N.K."/>
            <person name="Messing J."/>
            <person name="Nelson A.B."/>
            <person name="Fuks G."/>
            <person name="Kavchok S."/>
            <person name="Keizer G."/>
            <person name="Linton E."/>
            <person name="Llaca V."/>
            <person name="Song R."/>
            <person name="Tanyolac B."/>
            <person name="Young S."/>
            <person name="Ho-Il K."/>
            <person name="Hahn J.H."/>
            <person name="Sangsakoo G."/>
            <person name="Vanavichit A."/>
            <person name="de Mattos Luiz.A.T."/>
            <person name="Zimmer P.D."/>
            <person name="Malone G."/>
            <person name="Dellagostin O."/>
            <person name="de Oliveira A.C."/>
            <person name="Bevan M."/>
            <person name="Bancroft I."/>
            <person name="Minx P."/>
            <person name="Cordum H."/>
            <person name="Wilson R."/>
            <person name="Cheng Z."/>
            <person name="Jin W."/>
            <person name="Jiang J."/>
            <person name="Leong S.A."/>
            <person name="Iwama H."/>
            <person name="Gojobori T."/>
            <person name="Itoh T."/>
            <person name="Niimura Y."/>
            <person name="Fujii Y."/>
            <person name="Habara T."/>
            <person name="Sakai H."/>
            <person name="Sato Y."/>
            <person name="Wilson G."/>
            <person name="Kumar K."/>
            <person name="McCouch S."/>
            <person name="Juretic N."/>
            <person name="Hoen D."/>
            <person name="Wright S."/>
            <person name="Bruskiewich R."/>
            <person name="Bureau T."/>
            <person name="Miyao A."/>
            <person name="Hirochika H."/>
            <person name="Nishikawa T."/>
            <person name="Kadowaki K."/>
            <person name="Sugiura M."/>
            <person name="Burr B."/>
            <person name="Sasaki T."/>
        </authorList>
    </citation>
    <scope>NUCLEOTIDE SEQUENCE [LARGE SCALE GENOMIC DNA]</scope>
    <source>
        <strain evidence="3">cv. Nipponbare</strain>
    </source>
</reference>
<organism evidence="2 3">
    <name type="scientific">Oryza sativa subsp. japonica</name>
    <name type="common">Rice</name>
    <dbReference type="NCBI Taxonomy" id="39947"/>
    <lineage>
        <taxon>Eukaryota</taxon>
        <taxon>Viridiplantae</taxon>
        <taxon>Streptophyta</taxon>
        <taxon>Embryophyta</taxon>
        <taxon>Tracheophyta</taxon>
        <taxon>Spermatophyta</taxon>
        <taxon>Magnoliopsida</taxon>
        <taxon>Liliopsida</taxon>
        <taxon>Poales</taxon>
        <taxon>Poaceae</taxon>
        <taxon>BOP clade</taxon>
        <taxon>Oryzoideae</taxon>
        <taxon>Oryzeae</taxon>
        <taxon>Oryzinae</taxon>
        <taxon>Oryza</taxon>
        <taxon>Oryza sativa</taxon>
    </lineage>
</organism>
<proteinExistence type="predicted"/>
<reference evidence="2" key="2">
    <citation type="submission" date="2003-03" db="EMBL/GenBank/DDBJ databases">
        <title>Oryza sativa nipponbare(GA3) genomic DNA, chromosome 8, BAC clone:OJ1112_E06.</title>
        <authorList>
            <person name="Sasaki T."/>
            <person name="Matsumoto T."/>
            <person name="Katayose Y."/>
        </authorList>
    </citation>
    <scope>NUCLEOTIDE SEQUENCE</scope>
</reference>
<sequence length="52" mass="5977">MSTKVAYFQPPTLAIEQLMQTVCRTFFLVRSAEEAQKGYLWRKNIAIVAVVE</sequence>
<gene>
    <name evidence="2" type="ORF">OJ1112_E06.8</name>
    <name evidence="1" type="ORF">P0544G09.24</name>
</gene>
<dbReference type="EMBL" id="AP006265">
    <property type="protein sequence ID" value="BAD10749.1"/>
    <property type="molecule type" value="Genomic_DNA"/>
</dbReference>
<evidence type="ECO:0000313" key="3">
    <source>
        <dbReference type="Proteomes" id="UP000000763"/>
    </source>
</evidence>
<name>Q6YSZ7_ORYSJ</name>
<evidence type="ECO:0000313" key="2">
    <source>
        <dbReference type="EMBL" id="BAD10749.1"/>
    </source>
</evidence>
<evidence type="ECO:0000313" key="1">
    <source>
        <dbReference type="EMBL" id="BAD09943.1"/>
    </source>
</evidence>
<dbReference type="Proteomes" id="UP000000763">
    <property type="component" value="Chromosome 8"/>
</dbReference>
<dbReference type="AlphaFoldDB" id="Q6YSZ7"/>
<dbReference type="EMBL" id="AP004704">
    <property type="protein sequence ID" value="BAD09943.1"/>
    <property type="molecule type" value="Genomic_DNA"/>
</dbReference>
<reference evidence="3" key="4">
    <citation type="journal article" date="2008" name="Nucleic Acids Res.">
        <title>The rice annotation project database (RAP-DB): 2008 update.</title>
        <authorList>
            <consortium name="The rice annotation project (RAP)"/>
        </authorList>
    </citation>
    <scope>GENOME REANNOTATION</scope>
    <source>
        <strain evidence="3">cv. Nipponbare</strain>
    </source>
</reference>
<reference evidence="1" key="1">
    <citation type="submission" date="2002-01" db="EMBL/GenBank/DDBJ databases">
        <title>Oryza sativa nipponbare(GA3) genomic DNA, chromosome 8, PAC clone:P0544G09.</title>
        <authorList>
            <person name="Sasaki T."/>
            <person name="Matsumoto T."/>
            <person name="Yamamoto K."/>
        </authorList>
    </citation>
    <scope>NUCLEOTIDE SEQUENCE</scope>
</reference>
<protein>
    <submittedName>
        <fullName evidence="2">Uncharacterized protein</fullName>
    </submittedName>
</protein>
<accession>Q6YSZ7</accession>